<feature type="region of interest" description="Disordered" evidence="2">
    <location>
        <begin position="813"/>
        <end position="832"/>
    </location>
</feature>
<evidence type="ECO:0000313" key="5">
    <source>
        <dbReference type="Proteomes" id="UP001174934"/>
    </source>
</evidence>
<name>A0AA39WBJ5_9PEZI</name>
<protein>
    <recommendedName>
        <fullName evidence="3">Nephrocystin 3-like N-terminal domain-containing protein</fullName>
    </recommendedName>
</protein>
<dbReference type="Proteomes" id="UP001174934">
    <property type="component" value="Unassembled WGS sequence"/>
</dbReference>
<dbReference type="PANTHER" id="PTHR10039:SF16">
    <property type="entry name" value="GPI INOSITOL-DEACYLASE"/>
    <property type="match status" value="1"/>
</dbReference>
<evidence type="ECO:0000256" key="2">
    <source>
        <dbReference type="SAM" id="MobiDB-lite"/>
    </source>
</evidence>
<dbReference type="Pfam" id="PF24883">
    <property type="entry name" value="NPHP3_N"/>
    <property type="match status" value="1"/>
</dbReference>
<keyword evidence="1" id="KW-0677">Repeat</keyword>
<feature type="region of interest" description="Disordered" evidence="2">
    <location>
        <begin position="108"/>
        <end position="134"/>
    </location>
</feature>
<dbReference type="AlphaFoldDB" id="A0AA39WBJ5"/>
<reference evidence="4" key="1">
    <citation type="submission" date="2023-06" db="EMBL/GenBank/DDBJ databases">
        <title>Genome-scale phylogeny and comparative genomics of the fungal order Sordariales.</title>
        <authorList>
            <consortium name="Lawrence Berkeley National Laboratory"/>
            <person name="Hensen N."/>
            <person name="Bonometti L."/>
            <person name="Westerberg I."/>
            <person name="Brannstrom I.O."/>
            <person name="Guillou S."/>
            <person name="Cros-Aarteil S."/>
            <person name="Calhoun S."/>
            <person name="Haridas S."/>
            <person name="Kuo A."/>
            <person name="Mondo S."/>
            <person name="Pangilinan J."/>
            <person name="Riley R."/>
            <person name="LaButti K."/>
            <person name="Andreopoulos B."/>
            <person name="Lipzen A."/>
            <person name="Chen C."/>
            <person name="Yanf M."/>
            <person name="Daum C."/>
            <person name="Ng V."/>
            <person name="Clum A."/>
            <person name="Steindorff A."/>
            <person name="Ohm R."/>
            <person name="Martin F."/>
            <person name="Silar P."/>
            <person name="Natvig D."/>
            <person name="Lalanne C."/>
            <person name="Gautier V."/>
            <person name="Ament-velasquez S.L."/>
            <person name="Kruys A."/>
            <person name="Hutchinson M.I."/>
            <person name="Powell A.J."/>
            <person name="Barry K."/>
            <person name="Miller A.N."/>
            <person name="Grigoriev I.V."/>
            <person name="Debuchy R."/>
            <person name="Gladieux P."/>
            <person name="Thoren M.H."/>
            <person name="Johannesson H."/>
        </authorList>
    </citation>
    <scope>NUCLEOTIDE SEQUENCE</scope>
    <source>
        <strain evidence="4">SMH3391-2</strain>
    </source>
</reference>
<evidence type="ECO:0000259" key="3">
    <source>
        <dbReference type="Pfam" id="PF24883"/>
    </source>
</evidence>
<dbReference type="Gene3D" id="3.40.50.300">
    <property type="entry name" value="P-loop containing nucleotide triphosphate hydrolases"/>
    <property type="match status" value="1"/>
</dbReference>
<evidence type="ECO:0000313" key="4">
    <source>
        <dbReference type="EMBL" id="KAK0610015.1"/>
    </source>
</evidence>
<dbReference type="PANTHER" id="PTHR10039">
    <property type="entry name" value="AMELOGENIN"/>
    <property type="match status" value="1"/>
</dbReference>
<keyword evidence="5" id="KW-1185">Reference proteome</keyword>
<comment type="caution">
    <text evidence="4">The sequence shown here is derived from an EMBL/GenBank/DDBJ whole genome shotgun (WGS) entry which is preliminary data.</text>
</comment>
<gene>
    <name evidence="4" type="ORF">B0T17DRAFT_125016</name>
</gene>
<accession>A0AA39WBJ5</accession>
<feature type="domain" description="Nephrocystin 3-like N-terminal" evidence="3">
    <location>
        <begin position="155"/>
        <end position="335"/>
    </location>
</feature>
<sequence>MSRELQRLIAAYLGPEGLRPEDLDRLVKIDEIRHDVLEMQRLLSNMSRQLSGAIGNLHDSISAYQRRGSSWALRDALDSDYRVAGEMTPDLHHTNSLLRSAIRSVTPRLPPIPTPDVQPSAVRPKDAPNSALNPLSADKPDIFHRVVSTARMESSGQWIFSLAEFKRWRKMPTETDQNQDRDRNCLWCHGNLGAGKTVLMSAVIDNLTSEVAKDPAANCVVTYYYFARSRGCTSYDACFSLLAQLCKKKSIPLPRHFADAKAEDPNERIGDDDEKSMSGVRLGNLVASILSLQWRFRGIYICLDGLEECDDILTLFEVLFRLSSMEKVRLFMTARPSIMNQGIQIGIGRNGMKVSLEEHNGTDIRDYLQVFMRKHTSLLDIIGEKACPDFLSKLVEASGKNFLSAIAQVTQLDRFITNAEVMKYLQEPPPTFTEVFSLVLSHLSDQSPQMFCLAKRVFYWLSVARRPLDIREIQQAVAVELGASGGTVHTSLDIEDPTRLPPSSLIVKACKGFVHIDTKSDLIFTTPPSLPFYLYQFNDEFAREAREYAAVSCISLLQSKALSHGTFKSQTEYDKMQKSLPFANYVSQNWGVHLDQSEEETVNLVTTELLENEKLLETLSQLLHVSSHTKSSQRYDQYPTGFGNRHFASYFGLTAAFNKWAHQEDWKVSCDSWGRSPLHVCLLSPGLQERHFLINMLEPTEFSVLILADEVPELDTEIKDKLVTEDTKIFCHEPVEALPWKWSKWNPDHGQNVMAFRNSVMGNNLKTLVLFSEDDLWLRDKDGKTPIHHLILQWSEEKLLGFLQIFEYLPGSDDEDEGTSDSSEKQNGSPNSGISLFREQESLLASADFTGKSALDYACEKNAFIGSLLFLLDEWSQEQLYTAISISASCGRLGMARTL</sequence>
<proteinExistence type="predicted"/>
<organism evidence="4 5">
    <name type="scientific">Bombardia bombarda</name>
    <dbReference type="NCBI Taxonomy" id="252184"/>
    <lineage>
        <taxon>Eukaryota</taxon>
        <taxon>Fungi</taxon>
        <taxon>Dikarya</taxon>
        <taxon>Ascomycota</taxon>
        <taxon>Pezizomycotina</taxon>
        <taxon>Sordariomycetes</taxon>
        <taxon>Sordariomycetidae</taxon>
        <taxon>Sordariales</taxon>
        <taxon>Lasiosphaeriaceae</taxon>
        <taxon>Bombardia</taxon>
    </lineage>
</organism>
<evidence type="ECO:0000256" key="1">
    <source>
        <dbReference type="ARBA" id="ARBA00022737"/>
    </source>
</evidence>
<dbReference type="EMBL" id="JAULSR010000011">
    <property type="protein sequence ID" value="KAK0610015.1"/>
    <property type="molecule type" value="Genomic_DNA"/>
</dbReference>
<dbReference type="InterPro" id="IPR056884">
    <property type="entry name" value="NPHP3-like_N"/>
</dbReference>
<dbReference type="InterPro" id="IPR027417">
    <property type="entry name" value="P-loop_NTPase"/>
</dbReference>